<evidence type="ECO:0000313" key="2">
    <source>
        <dbReference type="Proteomes" id="UP000197277"/>
    </source>
</evidence>
<name>A0A246FHA2_9BACT</name>
<protein>
    <submittedName>
        <fullName evidence="1">Uncharacterized protein</fullName>
    </submittedName>
</protein>
<organism evidence="1 2">
    <name type="scientific">Hymenobacter amundsenii</name>
    <dbReference type="NCBI Taxonomy" id="2006685"/>
    <lineage>
        <taxon>Bacteria</taxon>
        <taxon>Pseudomonadati</taxon>
        <taxon>Bacteroidota</taxon>
        <taxon>Cytophagia</taxon>
        <taxon>Cytophagales</taxon>
        <taxon>Hymenobacteraceae</taxon>
        <taxon>Hymenobacter</taxon>
    </lineage>
</organism>
<sequence>MAKQKLALAPTQIMIFGLDHLDTAPASFQVAWLEPVLCRLRGYKPDLILTEALSGEQVMGLEAYAAYHGDAGKYAGPTLQMAQAAQADLHLTAAQALVQANELSQKGDLSPAQRRRLAGLFVAAAEPLSAAVQWLRLPVDERIGADGISPALAKQVTRWASLRNEMSSMAARLAADLGLERVYGAGDHLSDVTQPDFPAFKAAVTAEPGQVALFNHNTPAFQAVPEEARQMATAADVLPILKWKNSPRFGELDADAQWLSMLRSEKMGRVGRQRVAAWEAQNLRMAVAIREATASRPGERALLIVGAGHKPFLEAYLRTFTDVELVSVPALLEAKPAGCPD</sequence>
<gene>
    <name evidence="1" type="ORF">CDA63_16870</name>
</gene>
<accession>A0A246FHA2</accession>
<reference evidence="1 2" key="1">
    <citation type="submission" date="2017-06" db="EMBL/GenBank/DDBJ databases">
        <title>Hymenobacter amundsenii sp. nov. isolated from regoliths in Antarctica.</title>
        <authorList>
            <person name="Sedlacek I."/>
            <person name="Kralova S."/>
            <person name="Pantucek R."/>
            <person name="Svec P."/>
            <person name="Holochova P."/>
            <person name="Stankova E."/>
            <person name="Vrbovska V."/>
            <person name="Busse H.-J."/>
        </authorList>
    </citation>
    <scope>NUCLEOTIDE SEQUENCE [LARGE SCALE GENOMIC DNA]</scope>
    <source>
        <strain evidence="1 2">CCM 8682</strain>
    </source>
</reference>
<dbReference type="Proteomes" id="UP000197277">
    <property type="component" value="Unassembled WGS sequence"/>
</dbReference>
<proteinExistence type="predicted"/>
<comment type="caution">
    <text evidence="1">The sequence shown here is derived from an EMBL/GenBank/DDBJ whole genome shotgun (WGS) entry which is preliminary data.</text>
</comment>
<dbReference type="EMBL" id="NIRR01000038">
    <property type="protein sequence ID" value="OWP61917.1"/>
    <property type="molecule type" value="Genomic_DNA"/>
</dbReference>
<keyword evidence="2" id="KW-1185">Reference proteome</keyword>
<dbReference type="Pfam" id="PF18950">
    <property type="entry name" value="DUF5694"/>
    <property type="match status" value="1"/>
</dbReference>
<dbReference type="InterPro" id="IPR043749">
    <property type="entry name" value="DUF5694"/>
</dbReference>
<evidence type="ECO:0000313" key="1">
    <source>
        <dbReference type="EMBL" id="OWP61917.1"/>
    </source>
</evidence>
<dbReference type="AlphaFoldDB" id="A0A246FHA2"/>